<dbReference type="GO" id="GO:0005886">
    <property type="term" value="C:plasma membrane"/>
    <property type="evidence" value="ECO:0007669"/>
    <property type="project" value="UniProtKB-SubCell"/>
</dbReference>
<proteinExistence type="predicted"/>
<name>A0A1I7DUX1_9HYPH</name>
<feature type="transmembrane region" description="Helical" evidence="7">
    <location>
        <begin position="325"/>
        <end position="353"/>
    </location>
</feature>
<dbReference type="CDD" id="cd13146">
    <property type="entry name" value="MATE_like_6"/>
    <property type="match status" value="1"/>
</dbReference>
<feature type="transmembrane region" description="Helical" evidence="7">
    <location>
        <begin position="181"/>
        <end position="200"/>
    </location>
</feature>
<keyword evidence="5 7" id="KW-1133">Transmembrane helix</keyword>
<feature type="transmembrane region" description="Helical" evidence="7">
    <location>
        <begin position="294"/>
        <end position="313"/>
    </location>
</feature>
<keyword evidence="3" id="KW-1003">Cell membrane</keyword>
<accession>A0A1I7DUX1</accession>
<evidence type="ECO:0000256" key="6">
    <source>
        <dbReference type="ARBA" id="ARBA00023136"/>
    </source>
</evidence>
<dbReference type="AlphaFoldDB" id="A0A1I7DUX1"/>
<sequence>MSTAQSENIVSQSVDGVYEGPLLPVIIQMSVPIVIGFLIQVFYNIADTVWISMIDPSNPAIIAGVGLVFPLGMILFAIGNGLQVAMGSVLSRAIGAREDAATQELFAVGLLQALLIGALVLALALIFGEQLLALLGASGELETYALEFFIYSLPGVVPIVLIGTLMGMLQGQGRMTAMMQAVLIGSVVNIVLDPVLIFVFDMGVKGAALATVIAQFIVMAKLLLTLAMEPGELRLKLIPVKGGFSLSKRLSTIGSAQMWIQIIIAGSVLIYNRFVIDVDPMAMAAFTLVGRLDFLIMIPMFGISTALLTIAGQNWGRKNYDRAFAVLRIATILAFVCVLVLALLHILIAPLIYPLFSQVPEVVNYAVLQVRIMELSLPFIAISLCVAEFHQAIGKPAPALMLTIIRHFILSVPVVYVLIYMQQMGIMGVYFGAMSGTFFAAAVAYYMRFRLVSAYSNETSIPAMGDAS</sequence>
<dbReference type="InterPro" id="IPR002528">
    <property type="entry name" value="MATE_fam"/>
</dbReference>
<feature type="transmembrane region" description="Helical" evidence="7">
    <location>
        <begin position="206"/>
        <end position="229"/>
    </location>
</feature>
<dbReference type="InterPro" id="IPR052031">
    <property type="entry name" value="Membrane_Transporter-Flippase"/>
</dbReference>
<keyword evidence="2" id="KW-0813">Transport</keyword>
<evidence type="ECO:0000256" key="5">
    <source>
        <dbReference type="ARBA" id="ARBA00022989"/>
    </source>
</evidence>
<dbReference type="RefSeq" id="WP_054785501.1">
    <property type="nucleotide sequence ID" value="NZ_FPBD01000011.1"/>
</dbReference>
<evidence type="ECO:0000313" key="8">
    <source>
        <dbReference type="EMBL" id="SFU15455.1"/>
    </source>
</evidence>
<evidence type="ECO:0000256" key="2">
    <source>
        <dbReference type="ARBA" id="ARBA00022448"/>
    </source>
</evidence>
<reference evidence="9" key="1">
    <citation type="submission" date="2016-10" db="EMBL/GenBank/DDBJ databases">
        <authorList>
            <person name="Varghese N."/>
            <person name="Submissions S."/>
        </authorList>
    </citation>
    <scope>NUCLEOTIDE SEQUENCE [LARGE SCALE GENOMIC DNA]</scope>
    <source>
        <strain evidence="9">DSM 17465</strain>
    </source>
</reference>
<dbReference type="GO" id="GO:0015297">
    <property type="term" value="F:antiporter activity"/>
    <property type="evidence" value="ECO:0007669"/>
    <property type="project" value="InterPro"/>
</dbReference>
<dbReference type="Proteomes" id="UP000183371">
    <property type="component" value="Unassembled WGS sequence"/>
</dbReference>
<dbReference type="PANTHER" id="PTHR43549">
    <property type="entry name" value="MULTIDRUG RESISTANCE PROTEIN YPNP-RELATED"/>
    <property type="match status" value="1"/>
</dbReference>
<protein>
    <submittedName>
        <fullName evidence="8">Putative efflux protein, MATE family</fullName>
    </submittedName>
</protein>
<keyword evidence="4 7" id="KW-0812">Transmembrane</keyword>
<organism evidence="8 9">
    <name type="scientific">Pseudovibrio denitrificans</name>
    <dbReference type="NCBI Taxonomy" id="258256"/>
    <lineage>
        <taxon>Bacteria</taxon>
        <taxon>Pseudomonadati</taxon>
        <taxon>Pseudomonadota</taxon>
        <taxon>Alphaproteobacteria</taxon>
        <taxon>Hyphomicrobiales</taxon>
        <taxon>Stappiaceae</taxon>
        <taxon>Pseudovibrio</taxon>
    </lineage>
</organism>
<evidence type="ECO:0000313" key="9">
    <source>
        <dbReference type="Proteomes" id="UP000183371"/>
    </source>
</evidence>
<feature type="transmembrane region" description="Helical" evidence="7">
    <location>
        <begin position="427"/>
        <end position="447"/>
    </location>
</feature>
<evidence type="ECO:0000256" key="7">
    <source>
        <dbReference type="SAM" id="Phobius"/>
    </source>
</evidence>
<dbReference type="NCBIfam" id="TIGR00797">
    <property type="entry name" value="matE"/>
    <property type="match status" value="1"/>
</dbReference>
<comment type="subcellular location">
    <subcellularLocation>
        <location evidence="1">Cell inner membrane</location>
        <topology evidence="1">Multi-pass membrane protein</topology>
    </subcellularLocation>
</comment>
<dbReference type="PIRSF" id="PIRSF006603">
    <property type="entry name" value="DinF"/>
    <property type="match status" value="1"/>
</dbReference>
<feature type="transmembrane region" description="Helical" evidence="7">
    <location>
        <begin position="21"/>
        <end position="41"/>
    </location>
</feature>
<evidence type="ECO:0000256" key="3">
    <source>
        <dbReference type="ARBA" id="ARBA00022475"/>
    </source>
</evidence>
<feature type="transmembrane region" description="Helical" evidence="7">
    <location>
        <begin position="61"/>
        <end position="84"/>
    </location>
</feature>
<dbReference type="Pfam" id="PF01554">
    <property type="entry name" value="MatE"/>
    <property type="match status" value="2"/>
</dbReference>
<feature type="transmembrane region" description="Helical" evidence="7">
    <location>
        <begin position="250"/>
        <end position="274"/>
    </location>
</feature>
<evidence type="ECO:0000256" key="4">
    <source>
        <dbReference type="ARBA" id="ARBA00022692"/>
    </source>
</evidence>
<feature type="transmembrane region" description="Helical" evidence="7">
    <location>
        <begin position="148"/>
        <end position="169"/>
    </location>
</feature>
<dbReference type="EMBL" id="FPBD01000011">
    <property type="protein sequence ID" value="SFU15455.1"/>
    <property type="molecule type" value="Genomic_DNA"/>
</dbReference>
<dbReference type="PANTHER" id="PTHR43549:SF2">
    <property type="entry name" value="MULTIDRUG RESISTANCE PROTEIN NORM-RELATED"/>
    <property type="match status" value="1"/>
</dbReference>
<feature type="transmembrane region" description="Helical" evidence="7">
    <location>
        <begin position="105"/>
        <end position="128"/>
    </location>
</feature>
<keyword evidence="6 7" id="KW-0472">Membrane</keyword>
<evidence type="ECO:0000256" key="1">
    <source>
        <dbReference type="ARBA" id="ARBA00004429"/>
    </source>
</evidence>
<keyword evidence="9" id="KW-1185">Reference proteome</keyword>
<gene>
    <name evidence="8" type="ORF">SAMN05444141_11128</name>
</gene>
<dbReference type="InterPro" id="IPR048279">
    <property type="entry name" value="MdtK-like"/>
</dbReference>
<dbReference type="GO" id="GO:0042910">
    <property type="term" value="F:xenobiotic transmembrane transporter activity"/>
    <property type="evidence" value="ECO:0007669"/>
    <property type="project" value="InterPro"/>
</dbReference>
<feature type="transmembrane region" description="Helical" evidence="7">
    <location>
        <begin position="399"/>
        <end position="421"/>
    </location>
</feature>